<feature type="non-terminal residue" evidence="1">
    <location>
        <position position="1"/>
    </location>
</feature>
<dbReference type="EMBL" id="CAXKWB010121852">
    <property type="protein sequence ID" value="CAL4237620.1"/>
    <property type="molecule type" value="Genomic_DNA"/>
</dbReference>
<evidence type="ECO:0008006" key="3">
    <source>
        <dbReference type="Google" id="ProtNLM"/>
    </source>
</evidence>
<dbReference type="AlphaFoldDB" id="A0AAV2SQS4"/>
<protein>
    <recommendedName>
        <fullName evidence="3">J domain-containing protein</fullName>
    </recommendedName>
</protein>
<comment type="caution">
    <text evidence="1">The sequence shown here is derived from an EMBL/GenBank/DDBJ whole genome shotgun (WGS) entry which is preliminary data.</text>
</comment>
<reference evidence="1 2" key="1">
    <citation type="submission" date="2024-05" db="EMBL/GenBank/DDBJ databases">
        <authorList>
            <person name="Wallberg A."/>
        </authorList>
    </citation>
    <scope>NUCLEOTIDE SEQUENCE [LARGE SCALE GENOMIC DNA]</scope>
</reference>
<accession>A0AAV2SQS4</accession>
<dbReference type="Proteomes" id="UP001497623">
    <property type="component" value="Unassembled WGS sequence"/>
</dbReference>
<organism evidence="1 2">
    <name type="scientific">Meganyctiphanes norvegica</name>
    <name type="common">Northern krill</name>
    <name type="synonym">Thysanopoda norvegica</name>
    <dbReference type="NCBI Taxonomy" id="48144"/>
    <lineage>
        <taxon>Eukaryota</taxon>
        <taxon>Metazoa</taxon>
        <taxon>Ecdysozoa</taxon>
        <taxon>Arthropoda</taxon>
        <taxon>Crustacea</taxon>
        <taxon>Multicrustacea</taxon>
        <taxon>Malacostraca</taxon>
        <taxon>Eumalacostraca</taxon>
        <taxon>Eucarida</taxon>
        <taxon>Euphausiacea</taxon>
        <taxon>Euphausiidae</taxon>
        <taxon>Meganyctiphanes</taxon>
    </lineage>
</organism>
<keyword evidence="2" id="KW-1185">Reference proteome</keyword>
<evidence type="ECO:0000313" key="1">
    <source>
        <dbReference type="EMBL" id="CAL4237620.1"/>
    </source>
</evidence>
<dbReference type="InterPro" id="IPR036869">
    <property type="entry name" value="J_dom_sf"/>
</dbReference>
<name>A0AAV2SQS4_MEGNR</name>
<proteinExistence type="predicted"/>
<dbReference type="Gene3D" id="1.10.287.110">
    <property type="entry name" value="DnaJ domain"/>
    <property type="match status" value="1"/>
</dbReference>
<gene>
    <name evidence="1" type="ORF">MNOR_LOCUS40367</name>
</gene>
<sequence length="173" mass="20622">VEMEAIALSRLGNLYDCILKDQSRAKQNFMRSLQLAGSLQPRVFHHEEWYKLAAIATERYQTEYVDKEEQERAKERAPYLTELKKELEEIKKEEEKGAVPLLKYIYKTWPPKDKRNKPPQLTTDPKIQKQALKKAIVHYHPDKQNVKLHGMKWFVLAEEITKVLTRKYEYFKC</sequence>
<evidence type="ECO:0000313" key="2">
    <source>
        <dbReference type="Proteomes" id="UP001497623"/>
    </source>
</evidence>